<dbReference type="KEGG" id="pcm:AY601_4102"/>
<evidence type="ECO:0000313" key="1">
    <source>
        <dbReference type="EMBL" id="AMQ00953.1"/>
    </source>
</evidence>
<gene>
    <name evidence="1" type="ORF">AY601_4102</name>
</gene>
<organism evidence="1 2">
    <name type="scientific">Pedobacter cryoconitis</name>
    <dbReference type="NCBI Taxonomy" id="188932"/>
    <lineage>
        <taxon>Bacteria</taxon>
        <taxon>Pseudomonadati</taxon>
        <taxon>Bacteroidota</taxon>
        <taxon>Sphingobacteriia</taxon>
        <taxon>Sphingobacteriales</taxon>
        <taxon>Sphingobacteriaceae</taxon>
        <taxon>Pedobacter</taxon>
    </lineage>
</organism>
<sequence>MTVKEFLTTSPLINISALAKQMYPTNKDAASYLLRKLGDKGRPFTPKDAESALSALQALSMDISKLEL</sequence>
<protein>
    <submittedName>
        <fullName evidence="1">Uncharacterized protein</fullName>
    </submittedName>
</protein>
<dbReference type="Proteomes" id="UP000071561">
    <property type="component" value="Chromosome"/>
</dbReference>
<keyword evidence="2" id="KW-1185">Reference proteome</keyword>
<evidence type="ECO:0000313" key="2">
    <source>
        <dbReference type="Proteomes" id="UP000071561"/>
    </source>
</evidence>
<dbReference type="EMBL" id="CP014504">
    <property type="protein sequence ID" value="AMQ00953.1"/>
    <property type="molecule type" value="Genomic_DNA"/>
</dbReference>
<proteinExistence type="predicted"/>
<accession>A0A127VI23</accession>
<reference evidence="1 2" key="1">
    <citation type="submission" date="2016-03" db="EMBL/GenBank/DDBJ databases">
        <title>Complete genome sequence of Pedobacter cryoconitis PAMC 27485.</title>
        <authorList>
            <person name="Lee J."/>
            <person name="Kim O.-S."/>
        </authorList>
    </citation>
    <scope>NUCLEOTIDE SEQUENCE [LARGE SCALE GENOMIC DNA]</scope>
    <source>
        <strain evidence="1 2">PAMC 27485</strain>
    </source>
</reference>
<dbReference type="AlphaFoldDB" id="A0A127VI23"/>
<name>A0A127VI23_9SPHI</name>